<reference evidence="2" key="2">
    <citation type="journal article" date="2015" name="Gigascience">
        <title>Reconstructing a comprehensive transcriptome assembly of a white-pupal translocated strain of the pest fruit fly Bactrocera cucurbitae.</title>
        <authorList>
            <person name="Sim S.B."/>
            <person name="Calla B."/>
            <person name="Hall B."/>
            <person name="DeRego T."/>
            <person name="Geib S.M."/>
        </authorList>
    </citation>
    <scope>NUCLEOTIDE SEQUENCE</scope>
</reference>
<organism evidence="2">
    <name type="scientific">Zeugodacus cucurbitae</name>
    <name type="common">Melon fruit fly</name>
    <name type="synonym">Bactrocera cucurbitae</name>
    <dbReference type="NCBI Taxonomy" id="28588"/>
    <lineage>
        <taxon>Eukaryota</taxon>
        <taxon>Metazoa</taxon>
        <taxon>Ecdysozoa</taxon>
        <taxon>Arthropoda</taxon>
        <taxon>Hexapoda</taxon>
        <taxon>Insecta</taxon>
        <taxon>Pterygota</taxon>
        <taxon>Neoptera</taxon>
        <taxon>Endopterygota</taxon>
        <taxon>Diptera</taxon>
        <taxon>Brachycera</taxon>
        <taxon>Muscomorpha</taxon>
        <taxon>Tephritoidea</taxon>
        <taxon>Tephritidae</taxon>
        <taxon>Zeugodacus</taxon>
        <taxon>Zeugodacus</taxon>
    </lineage>
</organism>
<dbReference type="EMBL" id="GBXI01008968">
    <property type="protein sequence ID" value="JAD05324.1"/>
    <property type="molecule type" value="Transcribed_RNA"/>
</dbReference>
<name>A0A0A1X1Y8_ZEUCU</name>
<feature type="chain" id="PRO_5001994435" evidence="1">
    <location>
        <begin position="22"/>
        <end position="121"/>
    </location>
</feature>
<feature type="signal peptide" evidence="1">
    <location>
        <begin position="1"/>
        <end position="21"/>
    </location>
</feature>
<sequence length="121" mass="13290">MKLALITIAAVLLCSLLAADAAPPRRRVVRIRVIRIIPIRRRPRDVGEPTGITCEIADPQGIFGDDNQKINAVFDTANDKYNEGNDDLTQEEIAQLCDAVQEHVKQANVEVGGFVEEPLSV</sequence>
<gene>
    <name evidence="2" type="primary">murQ</name>
    <name evidence="2" type="ORF">g.3194</name>
</gene>
<proteinExistence type="predicted"/>
<keyword evidence="1" id="KW-0732">Signal</keyword>
<dbReference type="AlphaFoldDB" id="A0A0A1X1Y8"/>
<protein>
    <submittedName>
        <fullName evidence="2">N-acetylmuramic acid 6-phosphate etherase</fullName>
    </submittedName>
</protein>
<reference evidence="2" key="1">
    <citation type="submission" date="2014-11" db="EMBL/GenBank/DDBJ databases">
        <authorList>
            <person name="Geib S."/>
        </authorList>
    </citation>
    <scope>NUCLEOTIDE SEQUENCE</scope>
</reference>
<evidence type="ECO:0000313" key="2">
    <source>
        <dbReference type="EMBL" id="JAD05324.1"/>
    </source>
</evidence>
<accession>A0A0A1X1Y8</accession>
<evidence type="ECO:0000256" key="1">
    <source>
        <dbReference type="SAM" id="SignalP"/>
    </source>
</evidence>